<dbReference type="InterPro" id="IPR013785">
    <property type="entry name" value="Aldolase_TIM"/>
</dbReference>
<feature type="binding site" evidence="12">
    <location>
        <position position="31"/>
    </location>
    <ligand>
        <name>[4Fe-4S] cluster</name>
        <dbReference type="ChEBI" id="CHEBI:49883"/>
        <label>1</label>
        <note>4Fe-4S-S-AdoMet</note>
    </ligand>
</feature>
<feature type="binding site" evidence="12">
    <location>
        <position position="125"/>
    </location>
    <ligand>
        <name>S-adenosyl-L-methionine</name>
        <dbReference type="ChEBI" id="CHEBI:59789"/>
    </ligand>
</feature>
<feature type="binding site" evidence="12">
    <location>
        <position position="196"/>
    </location>
    <ligand>
        <name>S-adenosyl-L-methionine</name>
        <dbReference type="ChEBI" id="CHEBI:59789"/>
    </ligand>
</feature>
<dbReference type="NCBIfam" id="TIGR02666">
    <property type="entry name" value="moaA"/>
    <property type="match status" value="1"/>
</dbReference>
<dbReference type="Pfam" id="PF04055">
    <property type="entry name" value="Radical_SAM"/>
    <property type="match status" value="1"/>
</dbReference>
<dbReference type="Gene3D" id="3.20.20.70">
    <property type="entry name" value="Aldolase class I"/>
    <property type="match status" value="1"/>
</dbReference>
<evidence type="ECO:0000256" key="1">
    <source>
        <dbReference type="ARBA" id="ARBA00012167"/>
    </source>
</evidence>
<reference evidence="15" key="1">
    <citation type="submission" date="2005-10" db="EMBL/GenBank/DDBJ databases">
        <title>Complete sequence of Pelobacter carbinolicus DSM 2380.</title>
        <authorList>
            <person name="Copeland A."/>
            <person name="Lucas S."/>
            <person name="Lapidus A."/>
            <person name="Barry K."/>
            <person name="Detter J.C."/>
            <person name="Glavina T."/>
            <person name="Hammon N."/>
            <person name="Israni S."/>
            <person name="Pitluck S."/>
            <person name="Chertkov O."/>
            <person name="Schmutz J."/>
            <person name="Larimer F."/>
            <person name="Land M."/>
            <person name="Kyrpides N."/>
            <person name="Ivanova N."/>
            <person name="Richardson P."/>
        </authorList>
    </citation>
    <scope>NUCLEOTIDE SEQUENCE [LARGE SCALE GENOMIC DNA]</scope>
    <source>
        <strain evidence="15">DSM 2380 / NBRC 103641 / GraBd1</strain>
    </source>
</reference>
<dbReference type="GO" id="GO:0005525">
    <property type="term" value="F:GTP binding"/>
    <property type="evidence" value="ECO:0007669"/>
    <property type="project" value="UniProtKB-UniRule"/>
</dbReference>
<dbReference type="GO" id="GO:0006777">
    <property type="term" value="P:Mo-molybdopterin cofactor biosynthetic process"/>
    <property type="evidence" value="ECO:0007669"/>
    <property type="project" value="UniProtKB-UniRule"/>
</dbReference>
<dbReference type="InterPro" id="IPR007197">
    <property type="entry name" value="rSAM"/>
</dbReference>
<dbReference type="GO" id="GO:0046872">
    <property type="term" value="F:metal ion binding"/>
    <property type="evidence" value="ECO:0007669"/>
    <property type="project" value="UniProtKB-KW"/>
</dbReference>
<dbReference type="GO" id="GO:0061799">
    <property type="term" value="F:cyclic pyranopterin monophosphate synthase activity"/>
    <property type="evidence" value="ECO:0007669"/>
    <property type="project" value="TreeGrafter"/>
</dbReference>
<feature type="binding site" evidence="12">
    <location>
        <position position="260"/>
    </location>
    <ligand>
        <name>[4Fe-4S] cluster</name>
        <dbReference type="ChEBI" id="CHEBI:49883"/>
        <label>2</label>
        <note>4Fe-4S-substrate</note>
    </ligand>
</feature>
<feature type="binding site" evidence="12">
    <location>
        <position position="33"/>
    </location>
    <ligand>
        <name>S-adenosyl-L-methionine</name>
        <dbReference type="ChEBI" id="CHEBI:59789"/>
    </ligand>
</feature>
<dbReference type="PANTHER" id="PTHR22960">
    <property type="entry name" value="MOLYBDOPTERIN COFACTOR SYNTHESIS PROTEIN A"/>
    <property type="match status" value="1"/>
</dbReference>
<keyword evidence="7 12" id="KW-0411">Iron-sulfur</keyword>
<reference evidence="14 15" key="2">
    <citation type="journal article" date="2012" name="BMC Genomics">
        <title>The genome of Pelobacter carbinolicus reveals surprising metabolic capabilities and physiological features.</title>
        <authorList>
            <person name="Aklujkar M."/>
            <person name="Haveman S.A."/>
            <person name="Didonato R.Jr."/>
            <person name="Chertkov O."/>
            <person name="Han C.S."/>
            <person name="Land M.L."/>
            <person name="Brown P."/>
            <person name="Lovley D.R."/>
        </authorList>
    </citation>
    <scope>NUCLEOTIDE SEQUENCE [LARGE SCALE GENOMIC DNA]</scope>
    <source>
        <strain evidence="15">DSM 2380 / NBRC 103641 / GraBd1</strain>
    </source>
</reference>
<name>Q3A0V4_SYNC1</name>
<dbReference type="InterPro" id="IPR050105">
    <property type="entry name" value="MoCo_biosynth_MoaA/MoaC"/>
</dbReference>
<dbReference type="NCBIfam" id="NF001199">
    <property type="entry name" value="PRK00164.2-1"/>
    <property type="match status" value="1"/>
</dbReference>
<comment type="pathway">
    <text evidence="12">Cofactor biosynthesis; molybdopterin biosynthesis.</text>
</comment>
<comment type="similarity">
    <text evidence="12">Belongs to the radical SAM superfamily. MoaA family.</text>
</comment>
<dbReference type="SMART" id="SM00729">
    <property type="entry name" value="Elp3"/>
    <property type="match status" value="1"/>
</dbReference>
<dbReference type="InterPro" id="IPR010505">
    <property type="entry name" value="MoaA_twitch"/>
</dbReference>
<keyword evidence="10 12" id="KW-0456">Lyase</keyword>
<gene>
    <name evidence="12 14" type="primary">moaA</name>
    <name evidence="14" type="ordered locus">Pcar_2768</name>
</gene>
<feature type="binding site" evidence="12">
    <location>
        <position position="263"/>
    </location>
    <ligand>
        <name>[4Fe-4S] cluster</name>
        <dbReference type="ChEBI" id="CHEBI:49883"/>
        <label>2</label>
        <note>4Fe-4S-substrate</note>
    </ligand>
</feature>
<feature type="binding site" evidence="12">
    <location>
        <position position="34"/>
    </location>
    <ligand>
        <name>[4Fe-4S] cluster</name>
        <dbReference type="ChEBI" id="CHEBI:49883"/>
        <label>1</label>
        <note>4Fe-4S-S-AdoMet</note>
    </ligand>
</feature>
<feature type="binding site" evidence="12">
    <location>
        <position position="74"/>
    </location>
    <ligand>
        <name>S-adenosyl-L-methionine</name>
        <dbReference type="ChEBI" id="CHEBI:59789"/>
    </ligand>
</feature>
<evidence type="ECO:0000256" key="10">
    <source>
        <dbReference type="ARBA" id="ARBA00023239"/>
    </source>
</evidence>
<comment type="subunit">
    <text evidence="12">Monomer and homodimer.</text>
</comment>
<evidence type="ECO:0000256" key="9">
    <source>
        <dbReference type="ARBA" id="ARBA00023150"/>
    </source>
</evidence>
<dbReference type="EMBL" id="CP000142">
    <property type="protein sequence ID" value="ABA90003.1"/>
    <property type="molecule type" value="Genomic_DNA"/>
</dbReference>
<evidence type="ECO:0000256" key="6">
    <source>
        <dbReference type="ARBA" id="ARBA00023004"/>
    </source>
</evidence>
<keyword evidence="5 12" id="KW-0547">Nucleotide-binding</keyword>
<keyword evidence="6 12" id="KW-0408">Iron</keyword>
<dbReference type="GO" id="GO:0061798">
    <property type="term" value="F:GTP 3',8'-cyclase activity"/>
    <property type="evidence" value="ECO:0007669"/>
    <property type="project" value="UniProtKB-UniRule"/>
</dbReference>
<dbReference type="InterPro" id="IPR006638">
    <property type="entry name" value="Elp3/MiaA/NifB-like_rSAM"/>
</dbReference>
<accession>Q3A0V4</accession>
<dbReference type="EC" id="4.1.99.22" evidence="1 12"/>
<keyword evidence="2 12" id="KW-0004">4Fe-4S</keyword>
<dbReference type="PANTHER" id="PTHR22960:SF0">
    <property type="entry name" value="MOLYBDENUM COFACTOR BIOSYNTHESIS PROTEIN 1"/>
    <property type="match status" value="1"/>
</dbReference>
<evidence type="ECO:0000256" key="2">
    <source>
        <dbReference type="ARBA" id="ARBA00022485"/>
    </source>
</evidence>
<protein>
    <recommendedName>
        <fullName evidence="1 12">GTP 3',8-cyclase</fullName>
        <ecNumber evidence="1 12">4.1.99.22</ecNumber>
    </recommendedName>
    <alternativeName>
        <fullName evidence="12">Molybdenum cofactor biosynthesis protein A</fullName>
    </alternativeName>
</protein>
<feature type="binding site" evidence="12">
    <location>
        <position position="70"/>
    </location>
    <ligand>
        <name>GTP</name>
        <dbReference type="ChEBI" id="CHEBI:37565"/>
    </ligand>
</feature>
<dbReference type="Proteomes" id="UP000002534">
    <property type="component" value="Chromosome"/>
</dbReference>
<comment type="catalytic activity">
    <reaction evidence="11 12">
        <text>GTP + AH2 + S-adenosyl-L-methionine = (8S)-3',8-cyclo-7,8-dihydroguanosine 5'-triphosphate + 5'-deoxyadenosine + L-methionine + A + H(+)</text>
        <dbReference type="Rhea" id="RHEA:49576"/>
        <dbReference type="ChEBI" id="CHEBI:13193"/>
        <dbReference type="ChEBI" id="CHEBI:15378"/>
        <dbReference type="ChEBI" id="CHEBI:17319"/>
        <dbReference type="ChEBI" id="CHEBI:17499"/>
        <dbReference type="ChEBI" id="CHEBI:37565"/>
        <dbReference type="ChEBI" id="CHEBI:57844"/>
        <dbReference type="ChEBI" id="CHEBI:59789"/>
        <dbReference type="ChEBI" id="CHEBI:131766"/>
        <dbReference type="EC" id="4.1.99.22"/>
    </reaction>
</comment>
<dbReference type="HOGENOM" id="CLU_009273_0_1_7"/>
<dbReference type="InterPro" id="IPR058240">
    <property type="entry name" value="rSAM_sf"/>
</dbReference>
<dbReference type="AlphaFoldDB" id="Q3A0V4"/>
<keyword evidence="9 12" id="KW-0501">Molybdenum cofactor biosynthesis</keyword>
<dbReference type="PROSITE" id="PS51918">
    <property type="entry name" value="RADICAL_SAM"/>
    <property type="match status" value="1"/>
</dbReference>
<evidence type="ECO:0000256" key="3">
    <source>
        <dbReference type="ARBA" id="ARBA00022691"/>
    </source>
</evidence>
<feature type="binding site" evidence="12">
    <location>
        <begin position="265"/>
        <end position="267"/>
    </location>
    <ligand>
        <name>GTP</name>
        <dbReference type="ChEBI" id="CHEBI:37565"/>
    </ligand>
</feature>
<dbReference type="UniPathway" id="UPA00344"/>
<keyword evidence="3 12" id="KW-0949">S-adenosyl-L-methionine</keyword>
<dbReference type="Pfam" id="PF06463">
    <property type="entry name" value="Mob_synth_C"/>
    <property type="match status" value="1"/>
</dbReference>
<evidence type="ECO:0000256" key="4">
    <source>
        <dbReference type="ARBA" id="ARBA00022723"/>
    </source>
</evidence>
<dbReference type="SUPFAM" id="SSF102114">
    <property type="entry name" value="Radical SAM enzymes"/>
    <property type="match status" value="1"/>
</dbReference>
<proteinExistence type="inferred from homology"/>
<dbReference type="SFLD" id="SFLDS00029">
    <property type="entry name" value="Radical_SAM"/>
    <property type="match status" value="1"/>
</dbReference>
<dbReference type="eggNOG" id="COG2896">
    <property type="taxonomic scope" value="Bacteria"/>
</dbReference>
<evidence type="ECO:0000256" key="12">
    <source>
        <dbReference type="HAMAP-Rule" id="MF_01225"/>
    </source>
</evidence>
<organism evidence="14 15">
    <name type="scientific">Syntrophotalea carbinolica (strain DSM 2380 / NBRC 103641 / GraBd1)</name>
    <name type="common">Pelobacter carbinolicus</name>
    <dbReference type="NCBI Taxonomy" id="338963"/>
    <lineage>
        <taxon>Bacteria</taxon>
        <taxon>Pseudomonadati</taxon>
        <taxon>Thermodesulfobacteriota</taxon>
        <taxon>Desulfuromonadia</taxon>
        <taxon>Desulfuromonadales</taxon>
        <taxon>Syntrophotaleaceae</taxon>
        <taxon>Syntrophotalea</taxon>
    </lineage>
</organism>
<keyword evidence="8 12" id="KW-0342">GTP-binding</keyword>
<evidence type="ECO:0000256" key="7">
    <source>
        <dbReference type="ARBA" id="ARBA00023014"/>
    </source>
</evidence>
<keyword evidence="4 12" id="KW-0479">Metal-binding</keyword>
<dbReference type="PROSITE" id="PS01305">
    <property type="entry name" value="MOAA_NIFB_PQQE"/>
    <property type="match status" value="1"/>
</dbReference>
<evidence type="ECO:0000256" key="5">
    <source>
        <dbReference type="ARBA" id="ARBA00022741"/>
    </source>
</evidence>
<dbReference type="GO" id="GO:1904047">
    <property type="term" value="F:S-adenosyl-L-methionine binding"/>
    <property type="evidence" value="ECO:0007669"/>
    <property type="project" value="UniProtKB-UniRule"/>
</dbReference>
<feature type="binding site" evidence="12">
    <location>
        <position position="20"/>
    </location>
    <ligand>
        <name>GTP</name>
        <dbReference type="ChEBI" id="CHEBI:37565"/>
    </ligand>
</feature>
<feature type="binding site" evidence="12">
    <location>
        <position position="162"/>
    </location>
    <ligand>
        <name>GTP</name>
        <dbReference type="ChEBI" id="CHEBI:37565"/>
    </ligand>
</feature>
<dbReference type="CDD" id="cd21117">
    <property type="entry name" value="Twitch_MoaA"/>
    <property type="match status" value="1"/>
</dbReference>
<comment type="function">
    <text evidence="12">Catalyzes the cyclization of GTP to (8S)-3',8-cyclo-7,8-dihydroguanosine 5'-triphosphate.</text>
</comment>
<sequence>MKKTKKTLQDNYGRTVEYLRLSVTDRCNLRCRYCMPAEGVDTVSHTDVLSYEEMLRVVAVAVRCGVKKVRITGGEPLVRKGIVGFIQEMTSISESVEVTLTTNGILLADMAADLRKAGLSRVNVSLDTLREDRFKQITRRTGLQKVLEGLHAAEAVGLTPLKINMVPIRGVNEDEIADFARLTLDQPWAIRFIEFMPVSGGLEYTPENMFPAAEIIKALEKVGKLVPELRQGPAGPARMFHFPDSPGHIGVIPAVSEHFCGECNRMRITADGRIRPCLFSTEEIDLRTALRRNASDAELEEIMRNAACAKPERHHIGEKDFRQGKRRMHGIGG</sequence>
<evidence type="ECO:0000313" key="15">
    <source>
        <dbReference type="Proteomes" id="UP000002534"/>
    </source>
</evidence>
<dbReference type="CDD" id="cd01335">
    <property type="entry name" value="Radical_SAM"/>
    <property type="match status" value="1"/>
</dbReference>
<dbReference type="HAMAP" id="MF_01225_B">
    <property type="entry name" value="MoaA_B"/>
    <property type="match status" value="1"/>
</dbReference>
<evidence type="ECO:0000256" key="8">
    <source>
        <dbReference type="ARBA" id="ARBA00023134"/>
    </source>
</evidence>
<dbReference type="SFLD" id="SFLDG01386">
    <property type="entry name" value="main_SPASM_domain-containing"/>
    <property type="match status" value="1"/>
</dbReference>
<dbReference type="RefSeq" id="WP_011342548.1">
    <property type="nucleotide sequence ID" value="NC_007498.2"/>
</dbReference>
<dbReference type="KEGG" id="pca:Pcar_2768"/>
<keyword evidence="15" id="KW-1185">Reference proteome</keyword>
<feature type="binding site" evidence="12">
    <location>
        <position position="27"/>
    </location>
    <ligand>
        <name>[4Fe-4S] cluster</name>
        <dbReference type="ChEBI" id="CHEBI:49883"/>
        <label>1</label>
        <note>4Fe-4S-S-AdoMet</note>
    </ligand>
</feature>
<dbReference type="InterPro" id="IPR000385">
    <property type="entry name" value="MoaA_NifB_PqqE_Fe-S-bd_CS"/>
</dbReference>
<dbReference type="GO" id="GO:0051539">
    <property type="term" value="F:4 iron, 4 sulfur cluster binding"/>
    <property type="evidence" value="ECO:0007669"/>
    <property type="project" value="UniProtKB-UniRule"/>
</dbReference>
<evidence type="ECO:0000256" key="11">
    <source>
        <dbReference type="ARBA" id="ARBA00048697"/>
    </source>
</evidence>
<feature type="domain" description="Radical SAM core" evidence="13">
    <location>
        <begin position="11"/>
        <end position="237"/>
    </location>
</feature>
<dbReference type="SFLD" id="SFLDG01383">
    <property type="entry name" value="cyclic_pyranopterin_phosphate"/>
    <property type="match status" value="1"/>
</dbReference>
<feature type="binding site" evidence="12">
    <location>
        <position position="277"/>
    </location>
    <ligand>
        <name>[4Fe-4S] cluster</name>
        <dbReference type="ChEBI" id="CHEBI:49883"/>
        <label>2</label>
        <note>4Fe-4S-substrate</note>
    </ligand>
</feature>
<dbReference type="SFLD" id="SFLDG01067">
    <property type="entry name" value="SPASM/twitch_domain_containing"/>
    <property type="match status" value="1"/>
</dbReference>
<evidence type="ECO:0000259" key="13">
    <source>
        <dbReference type="PROSITE" id="PS51918"/>
    </source>
</evidence>
<feature type="binding site" evidence="12">
    <location>
        <position position="101"/>
    </location>
    <ligand>
        <name>GTP</name>
        <dbReference type="ChEBI" id="CHEBI:37565"/>
    </ligand>
</feature>
<comment type="cofactor">
    <cofactor evidence="12">
        <name>[4Fe-4S] cluster</name>
        <dbReference type="ChEBI" id="CHEBI:49883"/>
    </cofactor>
    <text evidence="12">Binds 2 [4Fe-4S] clusters. Binds 1 [4Fe-4S] cluster coordinated with 3 cysteines and an exchangeable S-adenosyl-L-methionine and 1 [4Fe-4S] cluster coordinated with 3 cysteines and the GTP-derived substrate.</text>
</comment>
<dbReference type="STRING" id="338963.Pcar_2768"/>
<dbReference type="InterPro" id="IPR040064">
    <property type="entry name" value="MoaA-like"/>
</dbReference>
<dbReference type="InterPro" id="IPR013483">
    <property type="entry name" value="MoaA"/>
</dbReference>
<evidence type="ECO:0000313" key="14">
    <source>
        <dbReference type="EMBL" id="ABA90003.1"/>
    </source>
</evidence>